<dbReference type="SUPFAM" id="SSF56024">
    <property type="entry name" value="Phospholipase D/nuclease"/>
    <property type="match status" value="2"/>
</dbReference>
<evidence type="ECO:0000313" key="11">
    <source>
        <dbReference type="Proteomes" id="UP001367922"/>
    </source>
</evidence>
<dbReference type="CDD" id="cd09112">
    <property type="entry name" value="PLDc_CLS_2"/>
    <property type="match status" value="1"/>
</dbReference>
<organism evidence="10 11">
    <name type="scientific">Bacillus yunxiaonensis</name>
    <dbReference type="NCBI Taxonomy" id="3127665"/>
    <lineage>
        <taxon>Bacteria</taxon>
        <taxon>Bacillati</taxon>
        <taxon>Bacillota</taxon>
        <taxon>Bacilli</taxon>
        <taxon>Bacillales</taxon>
        <taxon>Bacillaceae</taxon>
        <taxon>Bacillus</taxon>
    </lineage>
</organism>
<keyword evidence="11" id="KW-1185">Reference proteome</keyword>
<evidence type="ECO:0000256" key="6">
    <source>
        <dbReference type="ARBA" id="ARBA00022989"/>
    </source>
</evidence>
<dbReference type="InterPro" id="IPR022924">
    <property type="entry name" value="Cardiolipin_synthase"/>
</dbReference>
<keyword evidence="5" id="KW-0677">Repeat</keyword>
<dbReference type="PANTHER" id="PTHR21248">
    <property type="entry name" value="CARDIOLIPIN SYNTHASE"/>
    <property type="match status" value="1"/>
</dbReference>
<proteinExistence type="predicted"/>
<dbReference type="PANTHER" id="PTHR21248:SF7">
    <property type="entry name" value="MINOR CARDIOLIPIN SYNTHASE CLSB"/>
    <property type="match status" value="1"/>
</dbReference>
<protein>
    <recommendedName>
        <fullName evidence="8">Cardiolipin synthase</fullName>
        <ecNumber evidence="8">2.7.8.-</ecNumber>
    </recommendedName>
</protein>
<dbReference type="Gene3D" id="3.30.870.10">
    <property type="entry name" value="Endonuclease Chain A"/>
    <property type="match status" value="2"/>
</dbReference>
<dbReference type="InterPro" id="IPR025202">
    <property type="entry name" value="PLD-like_dom"/>
</dbReference>
<dbReference type="RefSeq" id="WP_336480311.1">
    <property type="nucleotide sequence ID" value="NZ_JBAWSV010000001.1"/>
</dbReference>
<name>A0ABU8FPZ9_9BACI</name>
<gene>
    <name evidence="10" type="primary">cls</name>
    <name evidence="10" type="ORF">WAX78_00180</name>
</gene>
<keyword evidence="3" id="KW-0808">Transferase</keyword>
<evidence type="ECO:0000256" key="7">
    <source>
        <dbReference type="ARBA" id="ARBA00023136"/>
    </source>
</evidence>
<feature type="domain" description="PLD phosphodiesterase" evidence="9">
    <location>
        <begin position="138"/>
        <end position="165"/>
    </location>
</feature>
<comment type="subcellular location">
    <subcellularLocation>
        <location evidence="1">Cell membrane</location>
    </subcellularLocation>
</comment>
<feature type="domain" description="PLD phosphodiesterase" evidence="9">
    <location>
        <begin position="308"/>
        <end position="335"/>
    </location>
</feature>
<evidence type="ECO:0000256" key="5">
    <source>
        <dbReference type="ARBA" id="ARBA00022737"/>
    </source>
</evidence>
<dbReference type="PIRSF" id="PIRSF000850">
    <property type="entry name" value="Phospholipase_D_PSS"/>
    <property type="match status" value="1"/>
</dbReference>
<dbReference type="Proteomes" id="UP001367922">
    <property type="component" value="Unassembled WGS sequence"/>
</dbReference>
<evidence type="ECO:0000259" key="9">
    <source>
        <dbReference type="PROSITE" id="PS50035"/>
    </source>
</evidence>
<accession>A0ABU8FPZ9</accession>
<dbReference type="PROSITE" id="PS50035">
    <property type="entry name" value="PLD"/>
    <property type="match status" value="2"/>
</dbReference>
<evidence type="ECO:0000256" key="4">
    <source>
        <dbReference type="ARBA" id="ARBA00022692"/>
    </source>
</evidence>
<evidence type="ECO:0000256" key="2">
    <source>
        <dbReference type="ARBA" id="ARBA00022475"/>
    </source>
</evidence>
<keyword evidence="4" id="KW-0812">Transmembrane</keyword>
<evidence type="ECO:0000256" key="3">
    <source>
        <dbReference type="ARBA" id="ARBA00022679"/>
    </source>
</evidence>
<dbReference type="Pfam" id="PF13091">
    <property type="entry name" value="PLDc_2"/>
    <property type="match status" value="2"/>
</dbReference>
<dbReference type="EMBL" id="JBAWSV010000001">
    <property type="protein sequence ID" value="MEI4827891.1"/>
    <property type="molecule type" value="Genomic_DNA"/>
</dbReference>
<dbReference type="SMART" id="SM00155">
    <property type="entry name" value="PLDc"/>
    <property type="match status" value="2"/>
</dbReference>
<dbReference type="CDD" id="cd09110">
    <property type="entry name" value="PLDc_CLS_1"/>
    <property type="match status" value="1"/>
</dbReference>
<keyword evidence="7" id="KW-0472">Membrane</keyword>
<keyword evidence="6" id="KW-1133">Transmembrane helix</keyword>
<evidence type="ECO:0000313" key="10">
    <source>
        <dbReference type="EMBL" id="MEI4827891.1"/>
    </source>
</evidence>
<dbReference type="NCBIfam" id="TIGR04265">
    <property type="entry name" value="bac_cardiolipin"/>
    <property type="match status" value="1"/>
</dbReference>
<sequence>MRQLLFLLLCIGILVIWMNADVEVGRNSVKENLISQIRYGDFKLYVDGNDLYRDLFADIDQAKQYIYLHFYIVGKDKVSKKFLQLLKQKAASGVDVKLSVDRVGGYKINKKTIQELEQSGVQFTFSKKPRFKNFFYTLHNRNHRRIAVVDGNISYVGGFNIGNEYLGEDPRFGKWRDYHVRITGSGAQDMKSQFAKDWELDTGKELSPHEITPIQGSNKYRYVFTDGKGLWTTYYKEMIQSAKTSIVIATPYFVPSKEMMTGLQNALQRGVRLQILVPFKSDALLLKQAAYSYLEKLLRSGAEIYQYRNGFFHGKVTLIDDKFADIGTANFDNRSFYINAESDCFIYEGKIIGEIQHSLQRDFQQAKQFSEKDFEKMNMWDKFLARVSMVLSFYL</sequence>
<reference evidence="10 11" key="1">
    <citation type="submission" date="2024-01" db="EMBL/GenBank/DDBJ databases">
        <title>Seven novel Bacillus-like species.</title>
        <authorList>
            <person name="Liu G."/>
        </authorList>
    </citation>
    <scope>NUCLEOTIDE SEQUENCE [LARGE SCALE GENOMIC DNA]</scope>
    <source>
        <strain evidence="10 11">FJAT-53711</strain>
    </source>
</reference>
<dbReference type="InterPro" id="IPR001736">
    <property type="entry name" value="PLipase_D/transphosphatidylase"/>
</dbReference>
<keyword evidence="2" id="KW-1003">Cell membrane</keyword>
<dbReference type="EC" id="2.7.8.-" evidence="8"/>
<evidence type="ECO:0000256" key="8">
    <source>
        <dbReference type="NCBIfam" id="TIGR04265"/>
    </source>
</evidence>
<evidence type="ECO:0000256" key="1">
    <source>
        <dbReference type="ARBA" id="ARBA00004236"/>
    </source>
</evidence>
<comment type="caution">
    <text evidence="10">The sequence shown here is derived from an EMBL/GenBank/DDBJ whole genome shotgun (WGS) entry which is preliminary data.</text>
</comment>